<protein>
    <submittedName>
        <fullName evidence="1">Hypothetical secreted protein</fullName>
    </submittedName>
</protein>
<reference evidence="1" key="2">
    <citation type="submission" date="2008-03" db="EMBL/GenBank/DDBJ databases">
        <authorList>
            <person name="Li K.S."/>
            <person name="Guan Y."/>
            <person name="Wang J."/>
            <person name="Smith G.J.D."/>
            <person name="Xu K.M."/>
            <person name="Duan L."/>
            <person name="Rahardjo A.P."/>
            <person name="Puthavathana P."/>
            <person name="Buranathai C."/>
            <person name="Nguyen T.D."/>
            <person name="Estoepangestie A.T.S."/>
            <person name="Chaisingh A."/>
            <person name="Auewarakul P."/>
            <person name="Long H.T."/>
            <person name="Hanh N.T.H."/>
            <person name="Lim W."/>
            <person name="Webby R.J."/>
            <person name="Poon L.L.M."/>
            <person name="Chen H."/>
            <person name="Shortridge K.F."/>
            <person name="Yuen K.Y."/>
            <person name="Webster R.G."/>
            <person name="Peiris J.S.M."/>
        </authorList>
    </citation>
    <scope>NUCLEOTIDE SEQUENCE</scope>
    <source>
        <tissue evidence="1">Salivary glands</tissue>
    </source>
</reference>
<proteinExistence type="evidence at transcript level"/>
<reference evidence="1" key="1">
    <citation type="journal article" date="2008" name="J. Proteomics">
        <title>An insight into the salivary transcriptome and proteome of the soft tick and vector of epizootic bovine abortion, Ornithodoros coriaceus.</title>
        <authorList>
            <person name="Francischetti I.M."/>
            <person name="Meng Z."/>
            <person name="Mans B.J."/>
            <person name="Gudderra N."/>
            <person name="Hall M."/>
            <person name="Veenstra T.D."/>
            <person name="Pham V.M."/>
            <person name="Kotsyfakis M."/>
            <person name="Ribeiro J.M."/>
        </authorList>
    </citation>
    <scope>NUCLEOTIDE SEQUENCE</scope>
    <source>
        <tissue evidence="1">Salivary glands</tissue>
    </source>
</reference>
<dbReference type="EMBL" id="EU574881">
    <property type="protein sequence ID" value="ACB70388.1"/>
    <property type="molecule type" value="mRNA"/>
</dbReference>
<organism evidence="1">
    <name type="scientific">Ornithodoros coriaceus</name>
    <name type="common">Soft tick</name>
    <name type="synonym">Argasid tick</name>
    <dbReference type="NCBI Taxonomy" id="92741"/>
    <lineage>
        <taxon>Eukaryota</taxon>
        <taxon>Metazoa</taxon>
        <taxon>Ecdysozoa</taxon>
        <taxon>Arthropoda</taxon>
        <taxon>Chelicerata</taxon>
        <taxon>Arachnida</taxon>
        <taxon>Acari</taxon>
        <taxon>Parasitiformes</taxon>
        <taxon>Ixodida</taxon>
        <taxon>Ixodoidea</taxon>
        <taxon>Argasidae</taxon>
        <taxon>Ornithodorinae</taxon>
        <taxon>Ornithodoros</taxon>
    </lineage>
</organism>
<sequence length="53" mass="6063">MFVARYFSPVFLLLQSFSSPNIADDAFQKVWGLERGQRATSCHHFYHVLSCPG</sequence>
<evidence type="ECO:0000313" key="1">
    <source>
        <dbReference type="EMBL" id="ACB70388.1"/>
    </source>
</evidence>
<dbReference type="AlphaFoldDB" id="B2D2E7"/>
<accession>B2D2E7</accession>
<name>B2D2E7_ORNCO</name>